<evidence type="ECO:0000313" key="2">
    <source>
        <dbReference type="Proteomes" id="UP001198862"/>
    </source>
</evidence>
<reference evidence="1 2" key="1">
    <citation type="submission" date="2021-11" db="EMBL/GenBank/DDBJ databases">
        <authorList>
            <person name="Lee D.-H."/>
            <person name="Kim S.-B."/>
        </authorList>
    </citation>
    <scope>NUCLEOTIDE SEQUENCE [LARGE SCALE GENOMIC DNA]</scope>
    <source>
        <strain evidence="1 2">KCTC 52223</strain>
    </source>
</reference>
<gene>
    <name evidence="1" type="ORF">LJ725_05725</name>
</gene>
<name>A0ABS8KQV7_9HYPH</name>
<comment type="caution">
    <text evidence="1">The sequence shown here is derived from an EMBL/GenBank/DDBJ whole genome shotgun (WGS) entry which is preliminary data.</text>
</comment>
<dbReference type="Gene3D" id="1.10.1660.10">
    <property type="match status" value="1"/>
</dbReference>
<dbReference type="EMBL" id="JAJISD010000001">
    <property type="protein sequence ID" value="MCC8428454.1"/>
    <property type="molecule type" value="Genomic_DNA"/>
</dbReference>
<protein>
    <submittedName>
        <fullName evidence="1">Chaperone modulator CbpM</fullName>
    </submittedName>
</protein>
<dbReference type="Proteomes" id="UP001198862">
    <property type="component" value="Unassembled WGS sequence"/>
</dbReference>
<dbReference type="RefSeq" id="WP_230549646.1">
    <property type="nucleotide sequence ID" value="NZ_JAJISD010000001.1"/>
</dbReference>
<sequence>MTSLDDLLRQHGRLTAVHVERWVARGLLRPAGSGDSWTFEQIDVARARLLGELVDELGFDDESVETVVDLVDQVHTLRRQLDLLGRAIAEQPAAAREAIAVSLDRLSRR</sequence>
<keyword evidence="2" id="KW-1185">Reference proteome</keyword>
<evidence type="ECO:0000313" key="1">
    <source>
        <dbReference type="EMBL" id="MCC8428454.1"/>
    </source>
</evidence>
<organism evidence="1 2">
    <name type="scientific">Reyranella aquatilis</name>
    <dbReference type="NCBI Taxonomy" id="2035356"/>
    <lineage>
        <taxon>Bacteria</taxon>
        <taxon>Pseudomonadati</taxon>
        <taxon>Pseudomonadota</taxon>
        <taxon>Alphaproteobacteria</taxon>
        <taxon>Hyphomicrobiales</taxon>
        <taxon>Reyranellaceae</taxon>
        <taxon>Reyranella</taxon>
    </lineage>
</organism>
<accession>A0ABS8KQV7</accession>
<proteinExistence type="predicted"/>